<organism evidence="1 2">
    <name type="scientific">Astrephomene gubernaculifera</name>
    <dbReference type="NCBI Taxonomy" id="47775"/>
    <lineage>
        <taxon>Eukaryota</taxon>
        <taxon>Viridiplantae</taxon>
        <taxon>Chlorophyta</taxon>
        <taxon>core chlorophytes</taxon>
        <taxon>Chlorophyceae</taxon>
        <taxon>CS clade</taxon>
        <taxon>Chlamydomonadales</taxon>
        <taxon>Astrephomenaceae</taxon>
        <taxon>Astrephomene</taxon>
    </lineage>
</organism>
<gene>
    <name evidence="1" type="ORF">Agub_g9244</name>
</gene>
<name>A0AAD3HNX8_9CHLO</name>
<sequence length="134" mass="14657">MDGLGATTTNQQQQGFPVRNRIFARLIDGVVTNFVWNLYLDHLLLVITQIGTVGTVIAARRDASFEGRSTYSTSVVVGRREDPGVELAARQLVQALGEMGCSRPITLCLGVRELQPACVRQLVAAVRQDNVWSS</sequence>
<dbReference type="AlphaFoldDB" id="A0AAD3HNX8"/>
<keyword evidence="2" id="KW-1185">Reference proteome</keyword>
<dbReference type="Gene3D" id="3.30.230.90">
    <property type="match status" value="1"/>
</dbReference>
<dbReference type="PANTHER" id="PTHR31051:SF1">
    <property type="entry name" value="PROTEASOME ASSEMBLY CHAPERONE 3"/>
    <property type="match status" value="1"/>
</dbReference>
<evidence type="ECO:0000313" key="2">
    <source>
        <dbReference type="Proteomes" id="UP001054857"/>
    </source>
</evidence>
<dbReference type="InterPro" id="IPR018788">
    <property type="entry name" value="Proteasome_assmbl_chp_3"/>
</dbReference>
<evidence type="ECO:0008006" key="3">
    <source>
        <dbReference type="Google" id="ProtNLM"/>
    </source>
</evidence>
<dbReference type="Pfam" id="PF10178">
    <property type="entry name" value="PAC3"/>
    <property type="match status" value="1"/>
</dbReference>
<dbReference type="PANTHER" id="PTHR31051">
    <property type="entry name" value="PROTEASOME ASSEMBLY CHAPERONE 3"/>
    <property type="match status" value="1"/>
</dbReference>
<reference evidence="1 2" key="1">
    <citation type="journal article" date="2021" name="Sci. Rep.">
        <title>Genome sequencing of the multicellular alga Astrephomene provides insights into convergent evolution of germ-soma differentiation.</title>
        <authorList>
            <person name="Yamashita S."/>
            <person name="Yamamoto K."/>
            <person name="Matsuzaki R."/>
            <person name="Suzuki S."/>
            <person name="Yamaguchi H."/>
            <person name="Hirooka S."/>
            <person name="Minakuchi Y."/>
            <person name="Miyagishima S."/>
            <person name="Kawachi M."/>
            <person name="Toyoda A."/>
            <person name="Nozaki H."/>
        </authorList>
    </citation>
    <scope>NUCLEOTIDE SEQUENCE [LARGE SCALE GENOMIC DNA]</scope>
    <source>
        <strain evidence="1 2">NIES-4017</strain>
    </source>
</reference>
<dbReference type="InterPro" id="IPR053720">
    <property type="entry name" value="Psm_Assembly_Chaperone"/>
</dbReference>
<evidence type="ECO:0000313" key="1">
    <source>
        <dbReference type="EMBL" id="GFR47526.1"/>
    </source>
</evidence>
<proteinExistence type="predicted"/>
<dbReference type="Proteomes" id="UP001054857">
    <property type="component" value="Unassembled WGS sequence"/>
</dbReference>
<comment type="caution">
    <text evidence="1">The sequence shown here is derived from an EMBL/GenBank/DDBJ whole genome shotgun (WGS) entry which is preliminary data.</text>
</comment>
<dbReference type="EMBL" id="BMAR01000018">
    <property type="protein sequence ID" value="GFR47526.1"/>
    <property type="molecule type" value="Genomic_DNA"/>
</dbReference>
<accession>A0AAD3HNX8</accession>
<dbReference type="GO" id="GO:0043248">
    <property type="term" value="P:proteasome assembly"/>
    <property type="evidence" value="ECO:0007669"/>
    <property type="project" value="InterPro"/>
</dbReference>
<protein>
    <recommendedName>
        <fullName evidence="3">Proteasome assembly chaperone 3</fullName>
    </recommendedName>
</protein>